<evidence type="ECO:0000313" key="3">
    <source>
        <dbReference type="EMBL" id="MCX2818478.1"/>
    </source>
</evidence>
<comment type="caution">
    <text evidence="3">The sequence shown here is derived from an EMBL/GenBank/DDBJ whole genome shotgun (WGS) entry which is preliminary data.</text>
</comment>
<keyword evidence="2" id="KW-0472">Membrane</keyword>
<reference evidence="3" key="1">
    <citation type="submission" date="2022-09" db="EMBL/GenBank/DDBJ databases">
        <title>Haloadaptaus new haloarchaeum isolated from saline soil.</title>
        <authorList>
            <person name="Duran-Viseras A."/>
            <person name="Sanchez-Porro C."/>
            <person name="Ventosa A."/>
        </authorList>
    </citation>
    <scope>NUCLEOTIDE SEQUENCE</scope>
    <source>
        <strain evidence="3">F3-133</strain>
    </source>
</reference>
<feature type="region of interest" description="Disordered" evidence="1">
    <location>
        <begin position="367"/>
        <end position="393"/>
    </location>
</feature>
<evidence type="ECO:0008006" key="5">
    <source>
        <dbReference type="Google" id="ProtNLM"/>
    </source>
</evidence>
<keyword evidence="4" id="KW-1185">Reference proteome</keyword>
<feature type="transmembrane region" description="Helical" evidence="2">
    <location>
        <begin position="27"/>
        <end position="60"/>
    </location>
</feature>
<gene>
    <name evidence="3" type="ORF">EGH25_03805</name>
</gene>
<sequence>MSSEEPDNVILTYREDGKIDRRRLSGVLGAATTFLVLLLIIALSLGAIGAAGVGIGGFVVEFSDVTAPSGTVYPVLGSQSECDSAPQLMATLDGRAVIQDGFRVTKGIPLPGGVAEGFSVNVVSEAGNGTNITAQDLELRLTNLRSDVVRLQNATIFEQNVEGENGSPATAADMYADASDPNSTNFSRVETGFAINASGGFALSNGRAVVYQIAFGNVDISDIGVNGSVAEEGGMTMPGTQDCDSLRTMSNATRRFTDGDVTEAVGYPRNTGTEPEPQAQLGILSSSLQETNRSLEVGDVFTSSLNLTNTGNATGSWTVSMRVLSGEERTVRTENATLEPGNTTRINFTYEVAPPDVPGFATRFTAERAGSDAPETDEGSEAGTGEGANATDEAEPTIEVIDTYPDTALEVGDTFSVDLNVTNVGNATGDWRVYMNVTDDGGENSTVASRNVTVEAGESVGVSFDYEATPSDVPTVDATLGVDGLD</sequence>
<dbReference type="Gene3D" id="2.60.40.10">
    <property type="entry name" value="Immunoglobulins"/>
    <property type="match status" value="2"/>
</dbReference>
<keyword evidence="2" id="KW-0812">Transmembrane</keyword>
<evidence type="ECO:0000313" key="4">
    <source>
        <dbReference type="Proteomes" id="UP001149411"/>
    </source>
</evidence>
<protein>
    <recommendedName>
        <fullName evidence="5">CARDB domain-containing protein</fullName>
    </recommendedName>
</protein>
<organism evidence="3 4">
    <name type="scientific">Halorutilus salinus</name>
    <dbReference type="NCBI Taxonomy" id="2487751"/>
    <lineage>
        <taxon>Archaea</taxon>
        <taxon>Methanobacteriati</taxon>
        <taxon>Methanobacteriota</taxon>
        <taxon>Stenosarchaea group</taxon>
        <taxon>Halobacteria</taxon>
        <taxon>Halorutilales</taxon>
        <taxon>Halorutilaceae</taxon>
        <taxon>Halorutilus</taxon>
    </lineage>
</organism>
<dbReference type="RefSeq" id="WP_266086322.1">
    <property type="nucleotide sequence ID" value="NZ_RKLV01000003.1"/>
</dbReference>
<dbReference type="EMBL" id="RKLV01000003">
    <property type="protein sequence ID" value="MCX2818478.1"/>
    <property type="molecule type" value="Genomic_DNA"/>
</dbReference>
<evidence type="ECO:0000256" key="1">
    <source>
        <dbReference type="SAM" id="MobiDB-lite"/>
    </source>
</evidence>
<accession>A0A9Q4C2W8</accession>
<dbReference type="AlphaFoldDB" id="A0A9Q4C2W8"/>
<dbReference type="Proteomes" id="UP001149411">
    <property type="component" value="Unassembled WGS sequence"/>
</dbReference>
<proteinExistence type="predicted"/>
<name>A0A9Q4C2W8_9EURY</name>
<evidence type="ECO:0000256" key="2">
    <source>
        <dbReference type="SAM" id="Phobius"/>
    </source>
</evidence>
<dbReference type="InterPro" id="IPR013783">
    <property type="entry name" value="Ig-like_fold"/>
</dbReference>
<keyword evidence="2" id="KW-1133">Transmembrane helix</keyword>